<evidence type="ECO:0000313" key="1">
    <source>
        <dbReference type="EMBL" id="ETN79147.1"/>
    </source>
</evidence>
<dbReference type="InterPro" id="IPR021109">
    <property type="entry name" value="Peptidase_aspartic_dom_sf"/>
</dbReference>
<sequence>MIRSNVIAASDNTTSETSILQLQTILNTSTNSKEEKRSYLATGEVTIMDPETKSLSKVDVLLDTGAETSFLGSTFAAKLHLPVVEERRIKLHTFGSQDTKERRCKLVRMEVWDEEGTPHLLQLLTHDILTRAFKPPQIPTKDLDFMRNRNIKILWRTDKKDIKPFVLLGCDHLWNFRYYKFLETEEFDEWDRNWSMDVAQVLTISTSEQEIIEDEKDQWEKFWSMDAAGMEEFASTEKTARAKMDKILWDRFNETIERRVDGYYVTLPWKDQYPHLPDNKAIAYRRLVSVWNSLSKDEQLLDRYNSVFKDHQKIIEIVQEGDPVQGNQVHYIPHQPVLTPQKTTTKVRIAFDASAHYKGSPSLNDVLYRGPVILPPLYGLLLRFRIGKIAISIPVGRNDVLPP</sequence>
<evidence type="ECO:0008006" key="3">
    <source>
        <dbReference type="Google" id="ProtNLM"/>
    </source>
</evidence>
<dbReference type="OrthoDB" id="5864674at2759"/>
<dbReference type="AlphaFoldDB" id="W2TDP9"/>
<name>W2TDP9_NECAM</name>
<dbReference type="PANTHER" id="PTHR47331:SF1">
    <property type="entry name" value="GAG-LIKE PROTEIN"/>
    <property type="match status" value="1"/>
</dbReference>
<dbReference type="CDD" id="cd00303">
    <property type="entry name" value="retropepsin_like"/>
    <property type="match status" value="1"/>
</dbReference>
<dbReference type="Gene3D" id="2.40.70.10">
    <property type="entry name" value="Acid Proteases"/>
    <property type="match status" value="1"/>
</dbReference>
<accession>W2TDP9</accession>
<reference evidence="2" key="1">
    <citation type="journal article" date="2014" name="Nat. Genet.">
        <title>Genome of the human hookworm Necator americanus.</title>
        <authorList>
            <person name="Tang Y.T."/>
            <person name="Gao X."/>
            <person name="Rosa B.A."/>
            <person name="Abubucker S."/>
            <person name="Hallsworth-Pepin K."/>
            <person name="Martin J."/>
            <person name="Tyagi R."/>
            <person name="Heizer E."/>
            <person name="Zhang X."/>
            <person name="Bhonagiri-Palsikar V."/>
            <person name="Minx P."/>
            <person name="Warren W.C."/>
            <person name="Wang Q."/>
            <person name="Zhan B."/>
            <person name="Hotez P.J."/>
            <person name="Sternberg P.W."/>
            <person name="Dougall A."/>
            <person name="Gaze S.T."/>
            <person name="Mulvenna J."/>
            <person name="Sotillo J."/>
            <person name="Ranganathan S."/>
            <person name="Rabelo E.M."/>
            <person name="Wilson R.K."/>
            <person name="Felgner P.L."/>
            <person name="Bethony J."/>
            <person name="Hawdon J.M."/>
            <person name="Gasser R.B."/>
            <person name="Loukas A."/>
            <person name="Mitreva M."/>
        </authorList>
    </citation>
    <scope>NUCLEOTIDE SEQUENCE [LARGE SCALE GENOMIC DNA]</scope>
</reference>
<keyword evidence="2" id="KW-1185">Reference proteome</keyword>
<dbReference type="Proteomes" id="UP000053676">
    <property type="component" value="Unassembled WGS sequence"/>
</dbReference>
<protein>
    <recommendedName>
        <fullName evidence="3">Tas retrotransposon peptidase A16</fullName>
    </recommendedName>
</protein>
<dbReference type="PANTHER" id="PTHR47331">
    <property type="entry name" value="PHD-TYPE DOMAIN-CONTAINING PROTEIN"/>
    <property type="match status" value="1"/>
</dbReference>
<dbReference type="KEGG" id="nai:NECAME_09984"/>
<organism evidence="1 2">
    <name type="scientific">Necator americanus</name>
    <name type="common">Human hookworm</name>
    <dbReference type="NCBI Taxonomy" id="51031"/>
    <lineage>
        <taxon>Eukaryota</taxon>
        <taxon>Metazoa</taxon>
        <taxon>Ecdysozoa</taxon>
        <taxon>Nematoda</taxon>
        <taxon>Chromadorea</taxon>
        <taxon>Rhabditida</taxon>
        <taxon>Rhabditina</taxon>
        <taxon>Rhabditomorpha</taxon>
        <taxon>Strongyloidea</taxon>
        <taxon>Ancylostomatidae</taxon>
        <taxon>Bunostominae</taxon>
        <taxon>Necator</taxon>
    </lineage>
</organism>
<evidence type="ECO:0000313" key="2">
    <source>
        <dbReference type="Proteomes" id="UP000053676"/>
    </source>
</evidence>
<dbReference type="OMA" id="GCIREIQ"/>
<dbReference type="EMBL" id="KI659607">
    <property type="protein sequence ID" value="ETN79147.1"/>
    <property type="molecule type" value="Genomic_DNA"/>
</dbReference>
<proteinExistence type="predicted"/>
<gene>
    <name evidence="1" type="ORF">NECAME_09984</name>
</gene>